<dbReference type="RefSeq" id="WP_189907498.1">
    <property type="nucleotide sequence ID" value="NZ_BNBC01000058.1"/>
</dbReference>
<dbReference type="AlphaFoldDB" id="A0A919E3E7"/>
<comment type="caution">
    <text evidence="7">The sequence shown here is derived from an EMBL/GenBank/DDBJ whole genome shotgun (WGS) entry which is preliminary data.</text>
</comment>
<dbReference type="InterPro" id="IPR038658">
    <property type="entry name" value="SsgB_sf"/>
</dbReference>
<protein>
    <submittedName>
        <fullName evidence="7">Sporulation protein SsgA</fullName>
    </submittedName>
</protein>
<dbReference type="Pfam" id="PF04686">
    <property type="entry name" value="SsgA"/>
    <property type="match status" value="1"/>
</dbReference>
<evidence type="ECO:0000256" key="6">
    <source>
        <dbReference type="ARBA" id="ARBA00023306"/>
    </source>
</evidence>
<organism evidence="7 8">
    <name type="scientific">Streptomyces spiralis</name>
    <dbReference type="NCBI Taxonomy" id="66376"/>
    <lineage>
        <taxon>Bacteria</taxon>
        <taxon>Bacillati</taxon>
        <taxon>Actinomycetota</taxon>
        <taxon>Actinomycetes</taxon>
        <taxon>Kitasatosporales</taxon>
        <taxon>Streptomycetaceae</taxon>
        <taxon>Streptomyces</taxon>
    </lineage>
</organism>
<evidence type="ECO:0000256" key="2">
    <source>
        <dbReference type="ARBA" id="ARBA00009323"/>
    </source>
</evidence>
<dbReference type="GO" id="GO:0030428">
    <property type="term" value="C:cell septum"/>
    <property type="evidence" value="ECO:0007669"/>
    <property type="project" value="UniProtKB-SubCell"/>
</dbReference>
<keyword evidence="4" id="KW-0749">Sporulation</keyword>
<name>A0A919E3E7_9ACTN</name>
<gene>
    <name evidence="7" type="ORF">GCM10014715_77640</name>
</gene>
<reference evidence="7" key="2">
    <citation type="submission" date="2020-09" db="EMBL/GenBank/DDBJ databases">
        <authorList>
            <person name="Sun Q."/>
            <person name="Ohkuma M."/>
        </authorList>
    </citation>
    <scope>NUCLEOTIDE SEQUENCE</scope>
    <source>
        <strain evidence="7">JCM 3302</strain>
    </source>
</reference>
<proteinExistence type="inferred from homology"/>
<comment type="similarity">
    <text evidence="2">Belongs to the SsgA family.</text>
</comment>
<reference evidence="7" key="1">
    <citation type="journal article" date="2014" name="Int. J. Syst. Evol. Microbiol.">
        <title>Complete genome sequence of Corynebacterium casei LMG S-19264T (=DSM 44701T), isolated from a smear-ripened cheese.</title>
        <authorList>
            <consortium name="US DOE Joint Genome Institute (JGI-PGF)"/>
            <person name="Walter F."/>
            <person name="Albersmeier A."/>
            <person name="Kalinowski J."/>
            <person name="Ruckert C."/>
        </authorList>
    </citation>
    <scope>NUCLEOTIDE SEQUENCE</scope>
    <source>
        <strain evidence="7">JCM 3302</strain>
    </source>
</reference>
<dbReference type="Proteomes" id="UP000641386">
    <property type="component" value="Unassembled WGS sequence"/>
</dbReference>
<dbReference type="InterPro" id="IPR006776">
    <property type="entry name" value="SsgB"/>
</dbReference>
<evidence type="ECO:0000313" key="7">
    <source>
        <dbReference type="EMBL" id="GHF10409.1"/>
    </source>
</evidence>
<evidence type="ECO:0000313" key="8">
    <source>
        <dbReference type="Proteomes" id="UP000641386"/>
    </source>
</evidence>
<keyword evidence="6" id="KW-0131">Cell cycle</keyword>
<comment type="subcellular location">
    <subcellularLocation>
        <location evidence="1">Cell septum</location>
    </subcellularLocation>
</comment>
<evidence type="ECO:0000256" key="1">
    <source>
        <dbReference type="ARBA" id="ARBA00004431"/>
    </source>
</evidence>
<keyword evidence="8" id="KW-1185">Reference proteome</keyword>
<dbReference type="GO" id="GO:0030435">
    <property type="term" value="P:sporulation resulting in formation of a cellular spore"/>
    <property type="evidence" value="ECO:0007669"/>
    <property type="project" value="UniProtKB-KW"/>
</dbReference>
<keyword evidence="5" id="KW-0717">Septation</keyword>
<keyword evidence="3" id="KW-0132">Cell division</keyword>
<evidence type="ECO:0000256" key="3">
    <source>
        <dbReference type="ARBA" id="ARBA00022618"/>
    </source>
</evidence>
<evidence type="ECO:0000256" key="4">
    <source>
        <dbReference type="ARBA" id="ARBA00022969"/>
    </source>
</evidence>
<dbReference type="EMBL" id="BNBC01000058">
    <property type="protein sequence ID" value="GHF10409.1"/>
    <property type="molecule type" value="Genomic_DNA"/>
</dbReference>
<sequence length="139" mass="15086">MESFVEQECEMRLVAAPGGSVAVPTRLSYSPYDPYAVEVTFRFGQSCPVTWVFSRELLAEGLDGPCGQGDVRIWPVLGDARREALCLVLSAPDGSAVLEVPTAVVERWLKRTYQVVPAGREAELLDLDVELCGLLGEAA</sequence>
<accession>A0A919E3E7</accession>
<evidence type="ECO:0000256" key="5">
    <source>
        <dbReference type="ARBA" id="ARBA00023210"/>
    </source>
</evidence>
<dbReference type="Gene3D" id="2.30.31.20">
    <property type="entry name" value="Sporulation-specific cell division protein SsgB"/>
    <property type="match status" value="1"/>
</dbReference>
<dbReference type="GO" id="GO:0000917">
    <property type="term" value="P:division septum assembly"/>
    <property type="evidence" value="ECO:0007669"/>
    <property type="project" value="UniProtKB-KW"/>
</dbReference>